<dbReference type="AlphaFoldDB" id="Q5L793"/>
<dbReference type="OrthoDB" id="16679at2"/>
<keyword evidence="1" id="KW-0175">Coiled coil</keyword>
<dbReference type="EMBL" id="CR848038">
    <property type="protein sequence ID" value="CAH63475.1"/>
    <property type="molecule type" value="Genomic_DNA"/>
</dbReference>
<protein>
    <recommendedName>
        <fullName evidence="4">Effector from type III secretion system family protein</fullName>
    </recommendedName>
</protein>
<dbReference type="HOGENOM" id="CLU_341221_0_0_0"/>
<reference evidence="2 3" key="1">
    <citation type="journal article" date="2005" name="Genome Res.">
        <title>The Chlamydophila abortus genome sequence reveals an array of variable proteins that contribute to interspecies variation.</title>
        <authorList>
            <person name="Thomson N.R."/>
            <person name="Yeats C."/>
            <person name="Bell K."/>
            <person name="Holden M.T.G."/>
            <person name="Bentley S.D."/>
            <person name="Livingstone M."/>
            <person name="Cerdeno-Tarraga A.M."/>
            <person name="Harris B."/>
            <person name="Doggett J."/>
            <person name="Ormond D."/>
            <person name="Mungal K."/>
            <person name="Clarke K."/>
            <person name="Feltwell T."/>
            <person name="Hance Z."/>
            <person name="Sanders M."/>
            <person name="Quail M.A."/>
            <person name="Price C."/>
            <person name="Parkhill J."/>
            <person name="Longbottom D."/>
        </authorList>
    </citation>
    <scope>NUCLEOTIDE SEQUENCE [LARGE SCALE GENOMIC DNA]</scope>
    <source>
        <strain evidence="3">DSM 27085 / S26/3</strain>
    </source>
</reference>
<evidence type="ECO:0000313" key="2">
    <source>
        <dbReference type="EMBL" id="CAH63475.1"/>
    </source>
</evidence>
<gene>
    <name evidence="2" type="ordered locus">CAB017</name>
</gene>
<dbReference type="InterPro" id="IPR007606">
    <property type="entry name" value="T3SS_effector"/>
</dbReference>
<accession>Q5L793</accession>
<sequence>MLILLKIKVNKTVFRMDIINSYSVSANYKKLPILPCSDSIQKRHQLLESVFHYEKTEFERYVVQRLICILDQKADEKYRQLIDKLHKFEIEDRVIPKENRVSAVHRKPLSDLHAPIAVVATTSAVGSSDSLPTEDPFYNATKQQWAHNLLGEIKNVVDKIVGAVVRLAGKPTLLPRDGSVRSSIEKVEKEPEKPSQEELDKAALLKIQTEVQRLFDLGTNLTNADFESLYRLSKQIFDTVQTSTLFMGGQKTDFINELSAEYGNADQLAQVFADGRIEGLKDVLNVVKRKLTEEEYSIFSEVEKALASLQTSVHTYDQEKFDLIDQIGDELADTINASALSRNDKIDLCAQISYLYKDQVSAVDSFNVVVDATIFVNSHQEAIFDQISNLVSSLMGVFAPINLGQVTTEISSAAIAGALQAVRAINSRFNDLTDAQQKLVNDAFKTLTTFKAPSYIGAIWAYFVASTVLATNTTASMENIGAVIREAAKEMGSSKLDIASSIKTTMENIVSANGQFKPGNTDNGQEETYTIYSQQNGSGVKINAQLLNRGNVGFLPKITVAANAHAESTARAYFAFKGLAGVQIAQLQSKIDESRGQLKDYQALKAELYKDQLYAQSNELQAMALPSAVASVLIDRYMPKEVGFLNGIYDQLYYSNLGSSVGNAMIDVISEYVNAATYFNFASYVGQQPAVGQKGKDVFPGTADSARNKLETERKKAAAYLKSTQDAKIVLEEQVKRVTEDSKISNEQRTRIIDSLNNYRDNLNVISGSLVLLQNYLAPLGVSEGEVAGTFQVTGGEEQWQARLEILEDALVSGLSGNAISGGMFPLQATIQSDQQSYADMGQNYQLELQMHLTSMQQEWTVVATSLQVLNQMYLSLARSLMGNL</sequence>
<organism evidence="2 3">
    <name type="scientific">Chlamydia abortus (strain DSM 27085 / S26/3)</name>
    <name type="common">Chlamydophila abortus</name>
    <dbReference type="NCBI Taxonomy" id="218497"/>
    <lineage>
        <taxon>Bacteria</taxon>
        <taxon>Pseudomonadati</taxon>
        <taxon>Chlamydiota</taxon>
        <taxon>Chlamydiia</taxon>
        <taxon>Chlamydiales</taxon>
        <taxon>Chlamydiaceae</taxon>
        <taxon>Chlamydia/Chlamydophila group</taxon>
        <taxon>Chlamydia</taxon>
    </lineage>
</organism>
<dbReference type="Proteomes" id="UP000001012">
    <property type="component" value="Chromosome"/>
</dbReference>
<feature type="coiled-coil region" evidence="1">
    <location>
        <begin position="584"/>
        <end position="611"/>
    </location>
</feature>
<dbReference type="Pfam" id="PF04518">
    <property type="entry name" value="Effector_1"/>
    <property type="match status" value="1"/>
</dbReference>
<proteinExistence type="predicted"/>
<dbReference type="KEGG" id="cab:CAB017"/>
<dbReference type="eggNOG" id="COG1511">
    <property type="taxonomic scope" value="Bacteria"/>
</dbReference>
<evidence type="ECO:0008006" key="4">
    <source>
        <dbReference type="Google" id="ProtNLM"/>
    </source>
</evidence>
<name>Q5L793_CHLAB</name>
<keyword evidence="3" id="KW-1185">Reference proteome</keyword>
<evidence type="ECO:0000256" key="1">
    <source>
        <dbReference type="SAM" id="Coils"/>
    </source>
</evidence>
<evidence type="ECO:0000313" key="3">
    <source>
        <dbReference type="Proteomes" id="UP000001012"/>
    </source>
</evidence>